<dbReference type="InterPro" id="IPR041212">
    <property type="entry name" value="Vta1_C"/>
</dbReference>
<comment type="similarity">
    <text evidence="3">Belongs to the VTA1 family.</text>
</comment>
<evidence type="ECO:0000259" key="10">
    <source>
        <dbReference type="Pfam" id="PF04652"/>
    </source>
</evidence>
<dbReference type="Proteomes" id="UP000014760">
    <property type="component" value="Unassembled WGS sequence"/>
</dbReference>
<dbReference type="PANTHER" id="PTHR46009:SF1">
    <property type="entry name" value="VACUOLAR PROTEIN SORTING-ASSOCIATED PROTEIN VTA1 HOMOLOG"/>
    <property type="match status" value="1"/>
</dbReference>
<keyword evidence="8" id="KW-0472">Membrane</keyword>
<keyword evidence="14" id="KW-1185">Reference proteome</keyword>
<dbReference type="OMA" id="AYWCEYH"/>
<feature type="region of interest" description="Disordered" evidence="9">
    <location>
        <begin position="178"/>
        <end position="252"/>
    </location>
</feature>
<keyword evidence="6" id="KW-0967">Endosome</keyword>
<name>R7TAG9_CAPTE</name>
<reference evidence="13" key="3">
    <citation type="submission" date="2015-06" db="UniProtKB">
        <authorList>
            <consortium name="EnsemblMetazoa"/>
        </authorList>
    </citation>
    <scope>IDENTIFICATION</scope>
</reference>
<feature type="domain" description="Vta1/callose synthase N-terminal" evidence="10">
    <location>
        <begin position="14"/>
        <end position="155"/>
    </location>
</feature>
<dbReference type="PANTHER" id="PTHR46009">
    <property type="entry name" value="VACUOLAR PROTEIN SORTING-ASSOCIATED PROTEIN VTA1 HOMOLOG"/>
    <property type="match status" value="1"/>
</dbReference>
<dbReference type="Pfam" id="PF04652">
    <property type="entry name" value="Vta1"/>
    <property type="match status" value="1"/>
</dbReference>
<gene>
    <name evidence="12" type="ORF">CAPTEDRAFT_178049</name>
</gene>
<dbReference type="GO" id="GO:0015031">
    <property type="term" value="P:protein transport"/>
    <property type="evidence" value="ECO:0007669"/>
    <property type="project" value="UniProtKB-KW"/>
</dbReference>
<feature type="domain" description="Vta1 C-terminal" evidence="11">
    <location>
        <begin position="261"/>
        <end position="293"/>
    </location>
</feature>
<dbReference type="FunCoup" id="R7TAG9">
    <property type="interactions" value="1923"/>
</dbReference>
<dbReference type="EMBL" id="AMQN01003518">
    <property type="status" value="NOT_ANNOTATED_CDS"/>
    <property type="molecule type" value="Genomic_DNA"/>
</dbReference>
<reference evidence="14" key="1">
    <citation type="submission" date="2012-12" db="EMBL/GenBank/DDBJ databases">
        <authorList>
            <person name="Hellsten U."/>
            <person name="Grimwood J."/>
            <person name="Chapman J.A."/>
            <person name="Shapiro H."/>
            <person name="Aerts A."/>
            <person name="Otillar R.P."/>
            <person name="Terry A.Y."/>
            <person name="Boore J.L."/>
            <person name="Simakov O."/>
            <person name="Marletaz F."/>
            <person name="Cho S.-J."/>
            <person name="Edsinger-Gonzales E."/>
            <person name="Havlak P."/>
            <person name="Kuo D.-H."/>
            <person name="Larsson T."/>
            <person name="Lv J."/>
            <person name="Arendt D."/>
            <person name="Savage R."/>
            <person name="Osoegawa K."/>
            <person name="de Jong P."/>
            <person name="Lindberg D.R."/>
            <person name="Seaver E.C."/>
            <person name="Weisblat D.A."/>
            <person name="Putnam N.H."/>
            <person name="Grigoriev I.V."/>
            <person name="Rokhsar D.S."/>
        </authorList>
    </citation>
    <scope>NUCLEOTIDE SEQUENCE</scope>
    <source>
        <strain evidence="14">I ESC-2004</strain>
    </source>
</reference>
<evidence type="ECO:0000256" key="8">
    <source>
        <dbReference type="ARBA" id="ARBA00023136"/>
    </source>
</evidence>
<evidence type="ECO:0000256" key="6">
    <source>
        <dbReference type="ARBA" id="ARBA00022753"/>
    </source>
</evidence>
<evidence type="ECO:0000313" key="12">
    <source>
        <dbReference type="EMBL" id="ELT88009.1"/>
    </source>
</evidence>
<dbReference type="Gene3D" id="1.25.40.270">
    <property type="entry name" value="Vacuolar protein sorting-associated protein vta1"/>
    <property type="match status" value="1"/>
</dbReference>
<evidence type="ECO:0000256" key="9">
    <source>
        <dbReference type="SAM" id="MobiDB-lite"/>
    </source>
</evidence>
<proteinExistence type="inferred from homology"/>
<organism evidence="12">
    <name type="scientific">Capitella teleta</name>
    <name type="common">Polychaete worm</name>
    <dbReference type="NCBI Taxonomy" id="283909"/>
    <lineage>
        <taxon>Eukaryota</taxon>
        <taxon>Metazoa</taxon>
        <taxon>Spiralia</taxon>
        <taxon>Lophotrochozoa</taxon>
        <taxon>Annelida</taxon>
        <taxon>Polychaeta</taxon>
        <taxon>Sedentaria</taxon>
        <taxon>Scolecida</taxon>
        <taxon>Capitellidae</taxon>
        <taxon>Capitella</taxon>
    </lineage>
</organism>
<keyword evidence="7" id="KW-0653">Protein transport</keyword>
<reference evidence="12 14" key="2">
    <citation type="journal article" date="2013" name="Nature">
        <title>Insights into bilaterian evolution from three spiralian genomes.</title>
        <authorList>
            <person name="Simakov O."/>
            <person name="Marletaz F."/>
            <person name="Cho S.J."/>
            <person name="Edsinger-Gonzales E."/>
            <person name="Havlak P."/>
            <person name="Hellsten U."/>
            <person name="Kuo D.H."/>
            <person name="Larsson T."/>
            <person name="Lv J."/>
            <person name="Arendt D."/>
            <person name="Savage R."/>
            <person name="Osoegawa K."/>
            <person name="de Jong P."/>
            <person name="Grimwood J."/>
            <person name="Chapman J.A."/>
            <person name="Shapiro H."/>
            <person name="Aerts A."/>
            <person name="Otillar R.P."/>
            <person name="Terry A.Y."/>
            <person name="Boore J.L."/>
            <person name="Grigoriev I.V."/>
            <person name="Lindberg D.R."/>
            <person name="Seaver E.C."/>
            <person name="Weisblat D.A."/>
            <person name="Putnam N.H."/>
            <person name="Rokhsar D.S."/>
        </authorList>
    </citation>
    <scope>NUCLEOTIDE SEQUENCE</scope>
    <source>
        <strain evidence="12 14">I ESC-2004</strain>
    </source>
</reference>
<dbReference type="GO" id="GO:0005771">
    <property type="term" value="C:multivesicular body"/>
    <property type="evidence" value="ECO:0007669"/>
    <property type="project" value="TreeGrafter"/>
</dbReference>
<dbReference type="STRING" id="283909.R7TAG9"/>
<evidence type="ECO:0000256" key="3">
    <source>
        <dbReference type="ARBA" id="ARBA00007895"/>
    </source>
</evidence>
<dbReference type="InterPro" id="IPR023175">
    <property type="entry name" value="Vta1/CALS_N_sf"/>
</dbReference>
<evidence type="ECO:0000256" key="5">
    <source>
        <dbReference type="ARBA" id="ARBA00022490"/>
    </source>
</evidence>
<dbReference type="OrthoDB" id="391137at2759"/>
<dbReference type="GO" id="GO:0032511">
    <property type="term" value="P:late endosome to vacuole transport via multivesicular body sorting pathway"/>
    <property type="evidence" value="ECO:0007669"/>
    <property type="project" value="InterPro"/>
</dbReference>
<dbReference type="AlphaFoldDB" id="R7TAG9"/>
<evidence type="ECO:0000313" key="14">
    <source>
        <dbReference type="Proteomes" id="UP000014760"/>
    </source>
</evidence>
<evidence type="ECO:0000256" key="7">
    <source>
        <dbReference type="ARBA" id="ARBA00022927"/>
    </source>
</evidence>
<comment type="subcellular location">
    <subcellularLocation>
        <location evidence="2">Cytoplasm</location>
    </subcellularLocation>
    <subcellularLocation>
        <location evidence="1">Endosome membrane</location>
        <topology evidence="1">Peripheral membrane protein</topology>
    </subcellularLocation>
</comment>
<keyword evidence="4" id="KW-0813">Transport</keyword>
<dbReference type="Gene3D" id="1.20.5.420">
    <property type="entry name" value="Immunoglobulin FC, subunit C"/>
    <property type="match status" value="1"/>
</dbReference>
<keyword evidence="5" id="KW-0963">Cytoplasm</keyword>
<sequence>MASLPPLPAVLKPVQHYLKTATEHEKRDPVVAYYCRLFAVQSAMGIDRKSSDCRAFIVGLMDQLETTKNALGNAEAISNEVVGQAHMENYALKLFVYADNEDRAGRYGKNVVKSFYTAGMLMDVLSTFGELSEDIQDNRKYAKWKAAYIHNCLKNGETPVPGPLPEEGEDELAAVGGATGVSDFGAPSAAGPSNPPAQQPFQPPSQPAYQPPTQPTYQPPPAQPSYQPAPQPHQPAQPAQPAAYQPPVPSGDVQLSAMHYQKAMKYCKFAASALQFEDKSSAVENLTKALHLLHTGQDQ</sequence>
<dbReference type="HOGENOM" id="CLU_030378_1_0_1"/>
<dbReference type="GO" id="GO:0010008">
    <property type="term" value="C:endosome membrane"/>
    <property type="evidence" value="ECO:0007669"/>
    <property type="project" value="UniProtKB-SubCell"/>
</dbReference>
<evidence type="ECO:0000259" key="11">
    <source>
        <dbReference type="Pfam" id="PF18097"/>
    </source>
</evidence>
<evidence type="ECO:0008006" key="15">
    <source>
        <dbReference type="Google" id="ProtNLM"/>
    </source>
</evidence>
<protein>
    <recommendedName>
        <fullName evidence="15">Vta1/callose synthase N-terminal domain-containing protein</fullName>
    </recommendedName>
</protein>
<dbReference type="EnsemblMetazoa" id="CapteT178049">
    <property type="protein sequence ID" value="CapteP178049"/>
    <property type="gene ID" value="CapteG178049"/>
</dbReference>
<evidence type="ECO:0000256" key="1">
    <source>
        <dbReference type="ARBA" id="ARBA00004481"/>
    </source>
</evidence>
<dbReference type="InterPro" id="IPR039431">
    <property type="entry name" value="Vta1/CALS_N"/>
</dbReference>
<evidence type="ECO:0000256" key="2">
    <source>
        <dbReference type="ARBA" id="ARBA00004496"/>
    </source>
</evidence>
<evidence type="ECO:0000256" key="4">
    <source>
        <dbReference type="ARBA" id="ARBA00022448"/>
    </source>
</evidence>
<feature type="compositionally biased region" description="Pro residues" evidence="9">
    <location>
        <begin position="193"/>
        <end position="235"/>
    </location>
</feature>
<dbReference type="Pfam" id="PF18097">
    <property type="entry name" value="Vta1_C"/>
    <property type="match status" value="1"/>
</dbReference>
<dbReference type="InterPro" id="IPR044538">
    <property type="entry name" value="Vta1-like"/>
</dbReference>
<accession>R7TAG9</accession>
<dbReference type="EMBL" id="KB312025">
    <property type="protein sequence ID" value="ELT88009.1"/>
    <property type="molecule type" value="Genomic_DNA"/>
</dbReference>
<evidence type="ECO:0000313" key="13">
    <source>
        <dbReference type="EnsemblMetazoa" id="CapteP178049"/>
    </source>
</evidence>